<dbReference type="PROSITE" id="PS00719">
    <property type="entry name" value="GLYCOSYL_HYDROL_F2_1"/>
    <property type="match status" value="1"/>
</dbReference>
<sequence length="1053" mass="119907">MKTFVIYLTLLFVAVGAGAQNQFDWENPEVFQINRAEAHASFYRFTDQVAAVKNDYKTSPFYVSLNGKWKFNWVKKPADRPVFFYKQNFDVSGWADIEVPSNWELQGFGIPIYTNVTYPFPKNPPYIPHNYNPVGSYRKNFKLPADWKDKDVFIHFGGVRSAMYLWVNGKKVGYNEGSKTPAEFNISQYVKEGENVVAVEVYRWSDASYMEDQDFWRLSGMDRDVYLYATPDVTLKDFTAIADLDEDYQNGLFDLSLEYQNVGPEDISGYAVQVSLMDGPENVFSVTRPLDLKKQERKTIAVAQKVDNVKKWSAETPHLFTLIVQLKDKDDKLVEVISHKIGFRKVEIKNNQFLVNGVAVYLKGVNLHDHDEVTGHVVSKELVLKDLKIMKENNINAIRCSHYPKDASFYRLCDQYGFYVIDEANIEIHGMGATNQGPFDQSVHPAYLPQWQAMHLDRTERMFERDKNFTSIITWSLGNEAGNGENFFAAYKWLKSRDKTRPVQYEGATKFENTDIQAPMYSRIPHLIKYAENDPKRPLILCEYAHAMGNSVGNLREYWDVIEKYDVLQGGFIWDWVDQGLLAKTPEGESYWAYGGDLGAQAYQNDGNFCMNGLVNPDRTPHPSLLEVKKVYQYIKFKQFDAATGSLTVYNGYDFLDLDNFDFRWELLEDGKKVKTGDLGGISLKPHTQTTVPVTLPVIQPGKEYFFNVLATVKRDGNLLKAGHVLAAEQFSVGNVTKPVFKTNVAGGLSLTSDDGDYLIKGADFNVRVNKETGKLYSLQYGGKEIINTPITPNFWRAPLDNDYGFNMPKRFGVWKTASTDQYLKKIFVANPRKISKEITTGNVRNGTFSVVTVYDIPAVSGEVTVRYDINASGDILVTNTLSNLAEGLPDIPRQGNVFSIKREFDNVAWYGRGPHENYVDRNTSSFVGSYDARVKDLYYPYPRPQENGNRTDIRWVSFKDSEGTGIRISATEELISFSAHHQVNEDFDGGSKKTQRHTFDVPQRPLVNINIDHGQMGVGGDNSWGYLPLDQYRIKAADYTYSYLIQPVGMEK</sequence>
<dbReference type="PRINTS" id="PR00132">
    <property type="entry name" value="GLHYDRLASE2"/>
</dbReference>
<feature type="signal peptide" evidence="11">
    <location>
        <begin position="1"/>
        <end position="19"/>
    </location>
</feature>
<dbReference type="Pfam" id="PF02929">
    <property type="entry name" value="Bgal_small_N"/>
    <property type="match status" value="1"/>
</dbReference>
<proteinExistence type="inferred from homology"/>
<dbReference type="Proteomes" id="UP001172083">
    <property type="component" value="Unassembled WGS sequence"/>
</dbReference>
<evidence type="ECO:0000256" key="5">
    <source>
        <dbReference type="ARBA" id="ARBA00012756"/>
    </source>
</evidence>
<dbReference type="InterPro" id="IPR006103">
    <property type="entry name" value="Glyco_hydro_2_cat"/>
</dbReference>
<keyword evidence="14" id="KW-1185">Reference proteome</keyword>
<protein>
    <recommendedName>
        <fullName evidence="5 10">Beta-galactosidase</fullName>
        <ecNumber evidence="5 10">3.2.1.23</ecNumber>
    </recommendedName>
    <alternativeName>
        <fullName evidence="9 10">Lactase</fullName>
    </alternativeName>
</protein>
<dbReference type="PANTHER" id="PTHR46323">
    <property type="entry name" value="BETA-GALACTOSIDASE"/>
    <property type="match status" value="1"/>
</dbReference>
<evidence type="ECO:0000259" key="12">
    <source>
        <dbReference type="SMART" id="SM01038"/>
    </source>
</evidence>
<reference evidence="13" key="1">
    <citation type="submission" date="2023-06" db="EMBL/GenBank/DDBJ databases">
        <title>Genomic of Agaribacillus aureum.</title>
        <authorList>
            <person name="Wang G."/>
        </authorList>
    </citation>
    <scope>NUCLEOTIDE SEQUENCE</scope>
    <source>
        <strain evidence="13">BMA12</strain>
    </source>
</reference>
<dbReference type="EC" id="3.2.1.23" evidence="5 10"/>
<dbReference type="SMART" id="SM01038">
    <property type="entry name" value="Bgal_small_N"/>
    <property type="match status" value="1"/>
</dbReference>
<evidence type="ECO:0000256" key="11">
    <source>
        <dbReference type="SAM" id="SignalP"/>
    </source>
</evidence>
<comment type="caution">
    <text evidence="13">The sequence shown here is derived from an EMBL/GenBank/DDBJ whole genome shotgun (WGS) entry which is preliminary data.</text>
</comment>
<feature type="chain" id="PRO_5045998554" description="Beta-galactosidase" evidence="11">
    <location>
        <begin position="20"/>
        <end position="1053"/>
    </location>
</feature>
<dbReference type="GO" id="GO:0016787">
    <property type="term" value="F:hydrolase activity"/>
    <property type="evidence" value="ECO:0007669"/>
    <property type="project" value="UniProtKB-KW"/>
</dbReference>
<dbReference type="RefSeq" id="WP_346756920.1">
    <property type="nucleotide sequence ID" value="NZ_JAUJEB010000001.1"/>
</dbReference>
<dbReference type="InterPro" id="IPR004199">
    <property type="entry name" value="B-gal_small/dom_5"/>
</dbReference>
<dbReference type="InterPro" id="IPR023230">
    <property type="entry name" value="Glyco_hydro_2_CS"/>
</dbReference>
<dbReference type="Pfam" id="PF02837">
    <property type="entry name" value="Glyco_hydro_2_N"/>
    <property type="match status" value="1"/>
</dbReference>
<evidence type="ECO:0000256" key="8">
    <source>
        <dbReference type="ARBA" id="ARBA00023295"/>
    </source>
</evidence>
<comment type="catalytic activity">
    <reaction evidence="1 10">
        <text>Hydrolysis of terminal non-reducing beta-D-galactose residues in beta-D-galactosides.</text>
        <dbReference type="EC" id="3.2.1.23"/>
    </reaction>
</comment>
<evidence type="ECO:0000313" key="14">
    <source>
        <dbReference type="Proteomes" id="UP001172083"/>
    </source>
</evidence>
<dbReference type="InterPro" id="IPR006104">
    <property type="entry name" value="Glyco_hydro_2_N"/>
</dbReference>
<dbReference type="Pfam" id="PF02836">
    <property type="entry name" value="Glyco_hydro_2_C"/>
    <property type="match status" value="1"/>
</dbReference>
<evidence type="ECO:0000256" key="6">
    <source>
        <dbReference type="ARBA" id="ARBA00022801"/>
    </source>
</evidence>
<dbReference type="InterPro" id="IPR050347">
    <property type="entry name" value="Bact_Beta-galactosidase"/>
</dbReference>
<dbReference type="Pfam" id="PF16353">
    <property type="entry name" value="LacZ_4"/>
    <property type="match status" value="1"/>
</dbReference>
<dbReference type="Gene3D" id="2.60.40.10">
    <property type="entry name" value="Immunoglobulins"/>
    <property type="match status" value="2"/>
</dbReference>
<dbReference type="InterPro" id="IPR008979">
    <property type="entry name" value="Galactose-bd-like_sf"/>
</dbReference>
<gene>
    <name evidence="13" type="ORF">QQ020_05995</name>
</gene>
<accession>A0ABT8L1N0</accession>
<organism evidence="13 14">
    <name type="scientific">Agaribacillus aureus</name>
    <dbReference type="NCBI Taxonomy" id="3051825"/>
    <lineage>
        <taxon>Bacteria</taxon>
        <taxon>Pseudomonadati</taxon>
        <taxon>Bacteroidota</taxon>
        <taxon>Cytophagia</taxon>
        <taxon>Cytophagales</taxon>
        <taxon>Splendidivirgaceae</taxon>
        <taxon>Agaribacillus</taxon>
    </lineage>
</organism>
<dbReference type="InterPro" id="IPR036156">
    <property type="entry name" value="Beta-gal/glucu_dom_sf"/>
</dbReference>
<evidence type="ECO:0000256" key="4">
    <source>
        <dbReference type="ARBA" id="ARBA00011245"/>
    </source>
</evidence>
<keyword evidence="6 10" id="KW-0378">Hydrolase</keyword>
<dbReference type="InterPro" id="IPR006102">
    <property type="entry name" value="Ig-like_GH2"/>
</dbReference>
<dbReference type="SUPFAM" id="SSF49303">
    <property type="entry name" value="beta-Galactosidase/glucuronidase domain"/>
    <property type="match status" value="2"/>
</dbReference>
<evidence type="ECO:0000256" key="10">
    <source>
        <dbReference type="RuleBase" id="RU361154"/>
    </source>
</evidence>
<evidence type="ECO:0000256" key="3">
    <source>
        <dbReference type="ARBA" id="ARBA00007401"/>
    </source>
</evidence>
<comment type="cofactor">
    <cofactor evidence="2">
        <name>Ca(2+)</name>
        <dbReference type="ChEBI" id="CHEBI:29108"/>
    </cofactor>
</comment>
<dbReference type="InterPro" id="IPR032312">
    <property type="entry name" value="LacZ_4"/>
</dbReference>
<dbReference type="EMBL" id="JAUJEB010000001">
    <property type="protein sequence ID" value="MDN5211590.1"/>
    <property type="molecule type" value="Genomic_DNA"/>
</dbReference>
<name>A0ABT8L1N0_9BACT</name>
<feature type="domain" description="Beta galactosidase small chain/" evidence="12">
    <location>
        <begin position="759"/>
        <end position="1047"/>
    </location>
</feature>
<evidence type="ECO:0000256" key="1">
    <source>
        <dbReference type="ARBA" id="ARBA00001412"/>
    </source>
</evidence>
<comment type="similarity">
    <text evidence="3 10">Belongs to the glycosyl hydrolase 2 family.</text>
</comment>
<dbReference type="Gene3D" id="3.20.20.80">
    <property type="entry name" value="Glycosidases"/>
    <property type="match status" value="1"/>
</dbReference>
<dbReference type="InterPro" id="IPR014718">
    <property type="entry name" value="GH-type_carb-bd"/>
</dbReference>
<evidence type="ECO:0000256" key="7">
    <source>
        <dbReference type="ARBA" id="ARBA00022837"/>
    </source>
</evidence>
<evidence type="ECO:0000313" key="13">
    <source>
        <dbReference type="EMBL" id="MDN5211590.1"/>
    </source>
</evidence>
<keyword evidence="7" id="KW-0106">Calcium</keyword>
<dbReference type="Pfam" id="PF00703">
    <property type="entry name" value="Glyco_hydro_2"/>
    <property type="match status" value="1"/>
</dbReference>
<dbReference type="Gene3D" id="2.70.98.10">
    <property type="match status" value="1"/>
</dbReference>
<dbReference type="InterPro" id="IPR017853">
    <property type="entry name" value="GH"/>
</dbReference>
<dbReference type="InterPro" id="IPR011013">
    <property type="entry name" value="Gal_mutarotase_sf_dom"/>
</dbReference>
<evidence type="ECO:0000256" key="2">
    <source>
        <dbReference type="ARBA" id="ARBA00001913"/>
    </source>
</evidence>
<dbReference type="Gene3D" id="2.60.120.260">
    <property type="entry name" value="Galactose-binding domain-like"/>
    <property type="match status" value="1"/>
</dbReference>
<dbReference type="InterPro" id="IPR013783">
    <property type="entry name" value="Ig-like_fold"/>
</dbReference>
<keyword evidence="11" id="KW-0732">Signal</keyword>
<dbReference type="InterPro" id="IPR006101">
    <property type="entry name" value="Glyco_hydro_2"/>
</dbReference>
<dbReference type="SUPFAM" id="SSF51445">
    <property type="entry name" value="(Trans)glycosidases"/>
    <property type="match status" value="1"/>
</dbReference>
<dbReference type="SUPFAM" id="SSF49785">
    <property type="entry name" value="Galactose-binding domain-like"/>
    <property type="match status" value="1"/>
</dbReference>
<dbReference type="SUPFAM" id="SSF74650">
    <property type="entry name" value="Galactose mutarotase-like"/>
    <property type="match status" value="1"/>
</dbReference>
<evidence type="ECO:0000256" key="9">
    <source>
        <dbReference type="ARBA" id="ARBA00032230"/>
    </source>
</evidence>
<dbReference type="PANTHER" id="PTHR46323:SF2">
    <property type="entry name" value="BETA-GALACTOSIDASE"/>
    <property type="match status" value="1"/>
</dbReference>
<comment type="subunit">
    <text evidence="4">Monomer.</text>
</comment>
<keyword evidence="8 10" id="KW-0326">Glycosidase</keyword>